<keyword evidence="2" id="KW-1185">Reference proteome</keyword>
<organism evidence="1 2">
    <name type="scientific">Rouxiella aceris</name>
    <dbReference type="NCBI Taxonomy" id="2703884"/>
    <lineage>
        <taxon>Bacteria</taxon>
        <taxon>Pseudomonadati</taxon>
        <taxon>Pseudomonadota</taxon>
        <taxon>Gammaproteobacteria</taxon>
        <taxon>Enterobacterales</taxon>
        <taxon>Yersiniaceae</taxon>
        <taxon>Rouxiella</taxon>
    </lineage>
</organism>
<dbReference type="PANTHER" id="PTHR34472">
    <property type="entry name" value="SULFUR CARRIER PROTEIN THIS"/>
    <property type="match status" value="1"/>
</dbReference>
<dbReference type="InterPro" id="IPR012675">
    <property type="entry name" value="Beta-grasp_dom_sf"/>
</dbReference>
<evidence type="ECO:0000313" key="2">
    <source>
        <dbReference type="Proteomes" id="UP000585363"/>
    </source>
</evidence>
<dbReference type="EMBL" id="JAADJU010000020">
    <property type="protein sequence ID" value="NMP29902.1"/>
    <property type="molecule type" value="Genomic_DNA"/>
</dbReference>
<dbReference type="Proteomes" id="UP000585363">
    <property type="component" value="Unassembled WGS sequence"/>
</dbReference>
<reference evidence="1 2" key="1">
    <citation type="submission" date="2020-01" db="EMBL/GenBank/DDBJ databases">
        <authorList>
            <person name="Lee S.D."/>
        </authorList>
    </citation>
    <scope>NUCLEOTIDE SEQUENCE [LARGE SCALE GENOMIC DNA]</scope>
    <source>
        <strain evidence="1 2">SAP-1</strain>
    </source>
</reference>
<gene>
    <name evidence="1" type="primary">thiS</name>
    <name evidence="1" type="ORF">GW590_23930</name>
</gene>
<dbReference type="Gene3D" id="3.10.20.30">
    <property type="match status" value="1"/>
</dbReference>
<dbReference type="PANTHER" id="PTHR34472:SF1">
    <property type="entry name" value="SULFUR CARRIER PROTEIN THIS"/>
    <property type="match status" value="1"/>
</dbReference>
<dbReference type="RefSeq" id="WP_169405601.1">
    <property type="nucleotide sequence ID" value="NZ_JAADJU010000020.1"/>
</dbReference>
<dbReference type="CDD" id="cd00565">
    <property type="entry name" value="Ubl_ThiS"/>
    <property type="match status" value="1"/>
</dbReference>
<name>A0A848MSW8_9GAMM</name>
<proteinExistence type="predicted"/>
<dbReference type="AlphaFoldDB" id="A0A848MSW8"/>
<dbReference type="NCBIfam" id="TIGR01683">
    <property type="entry name" value="thiS"/>
    <property type="match status" value="1"/>
</dbReference>
<sequence length="66" mass="7059">MNIIVNDSPYDFASPLTLHTLLARLEQSATGCALAVNQVIVPRPEWTAHLLAEGDEVVIFQAIAGG</sequence>
<dbReference type="InterPro" id="IPR010035">
    <property type="entry name" value="Thi_S"/>
</dbReference>
<evidence type="ECO:0000313" key="1">
    <source>
        <dbReference type="EMBL" id="NMP29902.1"/>
    </source>
</evidence>
<reference evidence="1 2" key="2">
    <citation type="submission" date="2020-06" db="EMBL/GenBank/DDBJ databases">
        <title>Polyphasic characterization of a Rahnella strain isolated from tree sap.</title>
        <authorList>
            <person name="Kim I.S."/>
        </authorList>
    </citation>
    <scope>NUCLEOTIDE SEQUENCE [LARGE SCALE GENOMIC DNA]</scope>
    <source>
        <strain evidence="1 2">SAP-1</strain>
    </source>
</reference>
<comment type="caution">
    <text evidence="1">The sequence shown here is derived from an EMBL/GenBank/DDBJ whole genome shotgun (WGS) entry which is preliminary data.</text>
</comment>
<dbReference type="SUPFAM" id="SSF54285">
    <property type="entry name" value="MoaD/ThiS"/>
    <property type="match status" value="1"/>
</dbReference>
<dbReference type="InterPro" id="IPR016155">
    <property type="entry name" value="Mopterin_synth/thiamin_S_b"/>
</dbReference>
<dbReference type="Pfam" id="PF02597">
    <property type="entry name" value="ThiS"/>
    <property type="match status" value="1"/>
</dbReference>
<dbReference type="InterPro" id="IPR003749">
    <property type="entry name" value="ThiS/MoaD-like"/>
</dbReference>
<protein>
    <submittedName>
        <fullName evidence="1">Sulfur carrier protein ThiS</fullName>
    </submittedName>
</protein>
<accession>A0A848MSW8</accession>